<organism evidence="5 6">
    <name type="scientific">Desmospora activa DSM 45169</name>
    <dbReference type="NCBI Taxonomy" id="1121389"/>
    <lineage>
        <taxon>Bacteria</taxon>
        <taxon>Bacillati</taxon>
        <taxon>Bacillota</taxon>
        <taxon>Bacilli</taxon>
        <taxon>Bacillales</taxon>
        <taxon>Thermoactinomycetaceae</taxon>
        <taxon>Desmospora</taxon>
    </lineage>
</organism>
<dbReference type="PANTHER" id="PTHR43280:SF2">
    <property type="entry name" value="HTH-TYPE TRANSCRIPTIONAL REGULATOR EXSA"/>
    <property type="match status" value="1"/>
</dbReference>
<accession>A0A2T4Z455</accession>
<keyword evidence="2 5" id="KW-0238">DNA-binding</keyword>
<dbReference type="GO" id="GO:0043565">
    <property type="term" value="F:sequence-specific DNA binding"/>
    <property type="evidence" value="ECO:0007669"/>
    <property type="project" value="InterPro"/>
</dbReference>
<dbReference type="Proteomes" id="UP000241639">
    <property type="component" value="Unassembled WGS sequence"/>
</dbReference>
<dbReference type="InterPro" id="IPR037923">
    <property type="entry name" value="HTH-like"/>
</dbReference>
<dbReference type="InterPro" id="IPR020449">
    <property type="entry name" value="Tscrpt_reg_AraC-type_HTH"/>
</dbReference>
<evidence type="ECO:0000256" key="1">
    <source>
        <dbReference type="ARBA" id="ARBA00023015"/>
    </source>
</evidence>
<dbReference type="PROSITE" id="PS00041">
    <property type="entry name" value="HTH_ARAC_FAMILY_1"/>
    <property type="match status" value="1"/>
</dbReference>
<dbReference type="InterPro" id="IPR018060">
    <property type="entry name" value="HTH_AraC"/>
</dbReference>
<evidence type="ECO:0000313" key="5">
    <source>
        <dbReference type="EMBL" id="PTM56656.1"/>
    </source>
</evidence>
<evidence type="ECO:0000313" key="6">
    <source>
        <dbReference type="Proteomes" id="UP000241639"/>
    </source>
</evidence>
<dbReference type="GO" id="GO:0003700">
    <property type="term" value="F:DNA-binding transcription factor activity"/>
    <property type="evidence" value="ECO:0007669"/>
    <property type="project" value="InterPro"/>
</dbReference>
<dbReference type="EMBL" id="PZZP01000002">
    <property type="protein sequence ID" value="PTM56656.1"/>
    <property type="molecule type" value="Genomic_DNA"/>
</dbReference>
<name>A0A2T4Z455_9BACL</name>
<protein>
    <submittedName>
        <fullName evidence="5">AraC-like DNA-binding protein</fullName>
    </submittedName>
</protein>
<keyword evidence="3" id="KW-0804">Transcription</keyword>
<dbReference type="PRINTS" id="PR00032">
    <property type="entry name" value="HTHARAC"/>
</dbReference>
<dbReference type="PROSITE" id="PS01124">
    <property type="entry name" value="HTH_ARAC_FAMILY_2"/>
    <property type="match status" value="1"/>
</dbReference>
<sequence>MHSIGTDNHKGDGLVELFDTLEKYEGSYGFYFQEQLSSDHVSIKDIGREKRTSPDYYWDGLKREDDNKIIFQYTLSGFGMLELGKRVYQLDPGKAFIVKVPSEHRYYLPAHSKKWDFVFIALQGAPAEKCWEFSNEMVGPVFQVPPDSKLIQLLLTTYQETRERRITDAYRASAKGYEFMMELYRFADKLEKTKEIPTAIAQAVTFIQANFYQTITLDDIANVSSRSKYYLIKQFDEHLNTTPMQFLTQTRIKHAVELLLHTNLPIKEIAVKVGFSNDNYFNKVFRKQVGKSAGAFRKCKRGKYIIFN</sequence>
<dbReference type="Pfam" id="PF02311">
    <property type="entry name" value="AraC_binding"/>
    <property type="match status" value="1"/>
</dbReference>
<keyword evidence="1" id="KW-0805">Transcription regulation</keyword>
<keyword evidence="6" id="KW-1185">Reference proteome</keyword>
<dbReference type="InterPro" id="IPR009057">
    <property type="entry name" value="Homeodomain-like_sf"/>
</dbReference>
<dbReference type="AlphaFoldDB" id="A0A2T4Z455"/>
<dbReference type="Gene3D" id="1.10.10.60">
    <property type="entry name" value="Homeodomain-like"/>
    <property type="match status" value="2"/>
</dbReference>
<gene>
    <name evidence="5" type="ORF">C8J48_2981</name>
</gene>
<dbReference type="SUPFAM" id="SSF51215">
    <property type="entry name" value="Regulatory protein AraC"/>
    <property type="match status" value="1"/>
</dbReference>
<dbReference type="SMART" id="SM00342">
    <property type="entry name" value="HTH_ARAC"/>
    <property type="match status" value="1"/>
</dbReference>
<dbReference type="Pfam" id="PF12833">
    <property type="entry name" value="HTH_18"/>
    <property type="match status" value="1"/>
</dbReference>
<dbReference type="PANTHER" id="PTHR43280">
    <property type="entry name" value="ARAC-FAMILY TRANSCRIPTIONAL REGULATOR"/>
    <property type="match status" value="1"/>
</dbReference>
<dbReference type="SUPFAM" id="SSF46689">
    <property type="entry name" value="Homeodomain-like"/>
    <property type="match status" value="2"/>
</dbReference>
<dbReference type="InterPro" id="IPR003313">
    <property type="entry name" value="AraC-bd"/>
</dbReference>
<feature type="domain" description="HTH araC/xylS-type" evidence="4">
    <location>
        <begin position="201"/>
        <end position="299"/>
    </location>
</feature>
<evidence type="ECO:0000256" key="2">
    <source>
        <dbReference type="ARBA" id="ARBA00023125"/>
    </source>
</evidence>
<dbReference type="InterPro" id="IPR018062">
    <property type="entry name" value="HTH_AraC-typ_CS"/>
</dbReference>
<comment type="caution">
    <text evidence="5">The sequence shown here is derived from an EMBL/GenBank/DDBJ whole genome shotgun (WGS) entry which is preliminary data.</text>
</comment>
<evidence type="ECO:0000259" key="4">
    <source>
        <dbReference type="PROSITE" id="PS01124"/>
    </source>
</evidence>
<proteinExistence type="predicted"/>
<reference evidence="5 6" key="1">
    <citation type="submission" date="2018-04" db="EMBL/GenBank/DDBJ databases">
        <title>Genomic Encyclopedia of Archaeal and Bacterial Type Strains, Phase II (KMG-II): from individual species to whole genera.</title>
        <authorList>
            <person name="Goeker M."/>
        </authorList>
    </citation>
    <scope>NUCLEOTIDE SEQUENCE [LARGE SCALE GENOMIC DNA]</scope>
    <source>
        <strain evidence="5 6">DSM 45169</strain>
    </source>
</reference>
<evidence type="ECO:0000256" key="3">
    <source>
        <dbReference type="ARBA" id="ARBA00023163"/>
    </source>
</evidence>